<sequence>MEVPVDLYPNQGTFDSTATEQVPSSAASVPRTPPTRPSQPGQQARGQGAALVNLGNLNLTTFAVEPSTPLTKSLARQRTTRPAHSSSPRLPPLDDSPSLLHNADRRAVWPEPACTPPTSRARPQPPARAAAAKLSGQQDAGRAAGSDNEPAAAGTTTKAGSTSPKSPNFHRPIMQAMPDTRQQSFDEIYGPPENFLEIEVRNPRTHGIGRHMYTDYEILCRTNIPAFKLRQSSVRRRYSDFEYFRDILERESARVTIPPLPGKVFTNRFSDDVIEGRRAGLEKFLKIVVGHPLLQTGSKVLAAFVQGRPLPFRPRRCTRCAGLTRQADPNWDRNAW</sequence>
<gene>
    <name evidence="1" type="ORF">ACCO45_009829</name>
</gene>
<reference evidence="1" key="1">
    <citation type="submission" date="2024-12" db="EMBL/GenBank/DDBJ databases">
        <title>Comparative genomics and development of molecular markers within Purpureocillium lilacinum and among Purpureocillium species.</title>
        <authorList>
            <person name="Yeh Z.-Y."/>
            <person name="Ni N.-T."/>
            <person name="Lo P.-H."/>
            <person name="Mushyakhwo K."/>
            <person name="Lin C.-F."/>
            <person name="Nai Y.-S."/>
        </authorList>
    </citation>
    <scope>NUCLEOTIDE SEQUENCE</scope>
    <source>
        <strain evidence="1">NCHU-NPUST-175</strain>
    </source>
</reference>
<dbReference type="Proteomes" id="UP001638806">
    <property type="component" value="Unassembled WGS sequence"/>
</dbReference>
<protein>
    <submittedName>
        <fullName evidence="1">Uncharacterized protein</fullName>
    </submittedName>
</protein>
<accession>A0ACC4DLJ0</accession>
<organism evidence="1 2">
    <name type="scientific">Purpureocillium lilacinum</name>
    <name type="common">Paecilomyces lilacinus</name>
    <dbReference type="NCBI Taxonomy" id="33203"/>
    <lineage>
        <taxon>Eukaryota</taxon>
        <taxon>Fungi</taxon>
        <taxon>Dikarya</taxon>
        <taxon>Ascomycota</taxon>
        <taxon>Pezizomycotina</taxon>
        <taxon>Sordariomycetes</taxon>
        <taxon>Hypocreomycetidae</taxon>
        <taxon>Hypocreales</taxon>
        <taxon>Ophiocordycipitaceae</taxon>
        <taxon>Purpureocillium</taxon>
    </lineage>
</organism>
<proteinExistence type="predicted"/>
<evidence type="ECO:0000313" key="2">
    <source>
        <dbReference type="Proteomes" id="UP001638806"/>
    </source>
</evidence>
<keyword evidence="2" id="KW-1185">Reference proteome</keyword>
<comment type="caution">
    <text evidence="1">The sequence shown here is derived from an EMBL/GenBank/DDBJ whole genome shotgun (WGS) entry which is preliminary data.</text>
</comment>
<name>A0ACC4DLJ0_PURLI</name>
<dbReference type="EMBL" id="JBGNUJ010000008">
    <property type="protein sequence ID" value="KAL3956983.1"/>
    <property type="molecule type" value="Genomic_DNA"/>
</dbReference>
<evidence type="ECO:0000313" key="1">
    <source>
        <dbReference type="EMBL" id="KAL3956983.1"/>
    </source>
</evidence>